<sequence length="332" mass="37729">MARAHLLIPQPLSNRRSNVMNVNARHRSPYPCPYGRGSFCKISPSLQQLFAVFATHNVSVRDASLSPSELPLLRLFVLQRHFLWLRCQVAQKKKKKNDFRFCRQLPARALLLFWGWHPLLVQTAGSRNSAPHRMEPCLDFFTDDLYWAQVFANGTFLYAAVYAENLSKATICRTIRNVYLALKGHTHIFLSFPGHIRINYIKEGFYNIAAPYSILPPLPLPAFPSLTSLLPRFLCLLLGSFGPGCPELPRHPTPVLRVHPHPISTLTIRSQVPFHPTQPSLPYCSPQIPRHPAQLSPSYCCRQVPRHPAPASFPHSCSWRLPPHTSIPLLHQ</sequence>
<dbReference type="AlphaFoldDB" id="A0A5J5CNF1"/>
<dbReference type="EMBL" id="VOFY01000019">
    <property type="protein sequence ID" value="KAA8582439.1"/>
    <property type="molecule type" value="Genomic_DNA"/>
</dbReference>
<dbReference type="Proteomes" id="UP000327493">
    <property type="component" value="Chromosome 19"/>
</dbReference>
<protein>
    <submittedName>
        <fullName evidence="1">Uncharacterized protein</fullName>
    </submittedName>
</protein>
<reference evidence="1 2" key="1">
    <citation type="submission" date="2019-08" db="EMBL/GenBank/DDBJ databases">
        <title>A chromosome-level genome assembly, high-density linkage maps, and genome scans reveal the genomic architecture of hybrid incompatibilities underlying speciation via character displacement in darters (Percidae: Etheostominae).</title>
        <authorList>
            <person name="Moran R.L."/>
            <person name="Catchen J.M."/>
            <person name="Fuller R.C."/>
        </authorList>
    </citation>
    <scope>NUCLEOTIDE SEQUENCE [LARGE SCALE GENOMIC DNA]</scope>
    <source>
        <strain evidence="1">EspeVRDwgs_2016</strain>
        <tissue evidence="1">Muscle</tissue>
    </source>
</reference>
<evidence type="ECO:0000313" key="1">
    <source>
        <dbReference type="EMBL" id="KAA8582439.1"/>
    </source>
</evidence>
<comment type="caution">
    <text evidence="1">The sequence shown here is derived from an EMBL/GenBank/DDBJ whole genome shotgun (WGS) entry which is preliminary data.</text>
</comment>
<evidence type="ECO:0000313" key="2">
    <source>
        <dbReference type="Proteomes" id="UP000327493"/>
    </source>
</evidence>
<keyword evidence="2" id="KW-1185">Reference proteome</keyword>
<name>A0A5J5CNF1_9PERO</name>
<organism evidence="1 2">
    <name type="scientific">Etheostoma spectabile</name>
    <name type="common">orangethroat darter</name>
    <dbReference type="NCBI Taxonomy" id="54343"/>
    <lineage>
        <taxon>Eukaryota</taxon>
        <taxon>Metazoa</taxon>
        <taxon>Chordata</taxon>
        <taxon>Craniata</taxon>
        <taxon>Vertebrata</taxon>
        <taxon>Euteleostomi</taxon>
        <taxon>Actinopterygii</taxon>
        <taxon>Neopterygii</taxon>
        <taxon>Teleostei</taxon>
        <taxon>Neoteleostei</taxon>
        <taxon>Acanthomorphata</taxon>
        <taxon>Eupercaria</taxon>
        <taxon>Perciformes</taxon>
        <taxon>Percoidei</taxon>
        <taxon>Percidae</taxon>
        <taxon>Etheostomatinae</taxon>
        <taxon>Etheostoma</taxon>
    </lineage>
</organism>
<proteinExistence type="predicted"/>
<gene>
    <name evidence="1" type="ORF">FQN60_006110</name>
</gene>
<accession>A0A5J5CNF1</accession>